<dbReference type="EMBL" id="CH892152">
    <property type="protein sequence ID" value="KRK05464.1"/>
    <property type="molecule type" value="Genomic_DNA"/>
</dbReference>
<evidence type="ECO:0000313" key="2">
    <source>
        <dbReference type="EMBL" id="KRK05464.1"/>
    </source>
</evidence>
<organism evidence="2 3">
    <name type="scientific">Drosophila yakuba</name>
    <name type="common">Fruit fly</name>
    <dbReference type="NCBI Taxonomy" id="7245"/>
    <lineage>
        <taxon>Eukaryota</taxon>
        <taxon>Metazoa</taxon>
        <taxon>Ecdysozoa</taxon>
        <taxon>Arthropoda</taxon>
        <taxon>Hexapoda</taxon>
        <taxon>Insecta</taxon>
        <taxon>Pterygota</taxon>
        <taxon>Neoptera</taxon>
        <taxon>Endopterygota</taxon>
        <taxon>Diptera</taxon>
        <taxon>Brachycera</taxon>
        <taxon>Muscomorpha</taxon>
        <taxon>Ephydroidea</taxon>
        <taxon>Drosophilidae</taxon>
        <taxon>Drosophila</taxon>
        <taxon>Sophophora</taxon>
    </lineage>
</organism>
<accession>A0A0R1E807</accession>
<name>A0A0R1E807_DROYA</name>
<evidence type="ECO:0000256" key="1">
    <source>
        <dbReference type="SAM" id="MobiDB-lite"/>
    </source>
</evidence>
<sequence length="126" mass="14073">MELAQMAAGGVSNSGYEMSEDLEDFELPEDGDDELEAADDFVPDLPPPTYEQAMFMTADIADTDANTVSEASQFTPRYPVFDVDTFQSPPPNPPQKKRRRRRRRPADPGQSKTKPEKQPVESPVQI</sequence>
<keyword evidence="3" id="KW-1185">Reference proteome</keyword>
<proteinExistence type="predicted"/>
<reference evidence="2 3" key="1">
    <citation type="journal article" date="2007" name="Nature">
        <title>Evolution of genes and genomes on the Drosophila phylogeny.</title>
        <authorList>
            <consortium name="Drosophila 12 Genomes Consortium"/>
            <person name="Clark A.G."/>
            <person name="Eisen M.B."/>
            <person name="Smith D.R."/>
            <person name="Bergman C.M."/>
            <person name="Oliver B."/>
            <person name="Markow T.A."/>
            <person name="Kaufman T.C."/>
            <person name="Kellis M."/>
            <person name="Gelbart W."/>
            <person name="Iyer V.N."/>
            <person name="Pollard D.A."/>
            <person name="Sackton T.B."/>
            <person name="Larracuente A.M."/>
            <person name="Singh N.D."/>
            <person name="Abad J.P."/>
            <person name="Abt D.N."/>
            <person name="Adryan B."/>
            <person name="Aguade M."/>
            <person name="Akashi H."/>
            <person name="Anderson W.W."/>
            <person name="Aquadro C.F."/>
            <person name="Ardell D.H."/>
            <person name="Arguello R."/>
            <person name="Artieri C.G."/>
            <person name="Barbash D.A."/>
            <person name="Barker D."/>
            <person name="Barsanti P."/>
            <person name="Batterham P."/>
            <person name="Batzoglou S."/>
            <person name="Begun D."/>
            <person name="Bhutkar A."/>
            <person name="Blanco E."/>
            <person name="Bosak S.A."/>
            <person name="Bradley R.K."/>
            <person name="Brand A.D."/>
            <person name="Brent M.R."/>
            <person name="Brooks A.N."/>
            <person name="Brown R.H."/>
            <person name="Butlin R.K."/>
            <person name="Caggese C."/>
            <person name="Calvi B.R."/>
            <person name="Bernardo de Carvalho A."/>
            <person name="Caspi A."/>
            <person name="Castrezana S."/>
            <person name="Celniker S.E."/>
            <person name="Chang J.L."/>
            <person name="Chapple C."/>
            <person name="Chatterji S."/>
            <person name="Chinwalla A."/>
            <person name="Civetta A."/>
            <person name="Clifton S.W."/>
            <person name="Comeron J.M."/>
            <person name="Costello J.C."/>
            <person name="Coyne J.A."/>
            <person name="Daub J."/>
            <person name="David R.G."/>
            <person name="Delcher A.L."/>
            <person name="Delehaunty K."/>
            <person name="Do C.B."/>
            <person name="Ebling H."/>
            <person name="Edwards K."/>
            <person name="Eickbush T."/>
            <person name="Evans J.D."/>
            <person name="Filipski A."/>
            <person name="Findeiss S."/>
            <person name="Freyhult E."/>
            <person name="Fulton L."/>
            <person name="Fulton R."/>
            <person name="Garcia A.C."/>
            <person name="Gardiner A."/>
            <person name="Garfield D.A."/>
            <person name="Garvin B.E."/>
            <person name="Gibson G."/>
            <person name="Gilbert D."/>
            <person name="Gnerre S."/>
            <person name="Godfrey J."/>
            <person name="Good R."/>
            <person name="Gotea V."/>
            <person name="Gravely B."/>
            <person name="Greenberg A.J."/>
            <person name="Griffiths-Jones S."/>
            <person name="Gross S."/>
            <person name="Guigo R."/>
            <person name="Gustafson E.A."/>
            <person name="Haerty W."/>
            <person name="Hahn M.W."/>
            <person name="Halligan D.L."/>
            <person name="Halpern A.L."/>
            <person name="Halter G.M."/>
            <person name="Han M.V."/>
            <person name="Heger A."/>
            <person name="Hillier L."/>
            <person name="Hinrichs A.S."/>
            <person name="Holmes I."/>
            <person name="Hoskins R.A."/>
            <person name="Hubisz M.J."/>
            <person name="Hultmark D."/>
            <person name="Huntley M.A."/>
            <person name="Jaffe D.B."/>
            <person name="Jagadeeshan S."/>
            <person name="Jeck W.R."/>
            <person name="Johnson J."/>
            <person name="Jones C.D."/>
            <person name="Jordan W.C."/>
            <person name="Karpen G.H."/>
            <person name="Kataoka E."/>
            <person name="Keightley P.D."/>
            <person name="Kheradpour P."/>
            <person name="Kirkness E.F."/>
            <person name="Koerich L.B."/>
            <person name="Kristiansen K."/>
            <person name="Kudrna D."/>
            <person name="Kulathinal R.J."/>
            <person name="Kumar S."/>
            <person name="Kwok R."/>
            <person name="Lander E."/>
            <person name="Langley C.H."/>
            <person name="Lapoint R."/>
            <person name="Lazzaro B.P."/>
            <person name="Lee S.J."/>
            <person name="Levesque L."/>
            <person name="Li R."/>
            <person name="Lin C.F."/>
            <person name="Lin M.F."/>
            <person name="Lindblad-Toh K."/>
            <person name="Llopart A."/>
            <person name="Long M."/>
            <person name="Low L."/>
            <person name="Lozovsky E."/>
            <person name="Lu J."/>
            <person name="Luo M."/>
            <person name="Machado C.A."/>
            <person name="Makalowski W."/>
            <person name="Marzo M."/>
            <person name="Matsuda M."/>
            <person name="Matzkin L."/>
            <person name="McAllister B."/>
            <person name="McBride C.S."/>
            <person name="McKernan B."/>
            <person name="McKernan K."/>
            <person name="Mendez-Lago M."/>
            <person name="Minx P."/>
            <person name="Mollenhauer M.U."/>
            <person name="Montooth K."/>
            <person name="Mount S.M."/>
            <person name="Mu X."/>
            <person name="Myers E."/>
            <person name="Negre B."/>
            <person name="Newfeld S."/>
            <person name="Nielsen R."/>
            <person name="Noor M.A."/>
            <person name="O'Grady P."/>
            <person name="Pachter L."/>
            <person name="Papaceit M."/>
            <person name="Parisi M.J."/>
            <person name="Parisi M."/>
            <person name="Parts L."/>
            <person name="Pedersen J.S."/>
            <person name="Pesole G."/>
            <person name="Phillippy A.M."/>
            <person name="Ponting C.P."/>
            <person name="Pop M."/>
            <person name="Porcelli D."/>
            <person name="Powell J.R."/>
            <person name="Prohaska S."/>
            <person name="Pruitt K."/>
            <person name="Puig M."/>
            <person name="Quesneville H."/>
            <person name="Ram K.R."/>
            <person name="Rand D."/>
            <person name="Rasmussen M.D."/>
            <person name="Reed L.K."/>
            <person name="Reenan R."/>
            <person name="Reily A."/>
            <person name="Remington K.A."/>
            <person name="Rieger T.T."/>
            <person name="Ritchie M.G."/>
            <person name="Robin C."/>
            <person name="Rogers Y.H."/>
            <person name="Rohde C."/>
            <person name="Rozas J."/>
            <person name="Rubenfield M.J."/>
            <person name="Ruiz A."/>
            <person name="Russo S."/>
            <person name="Salzberg S.L."/>
            <person name="Sanchez-Gracia A."/>
            <person name="Saranga D.J."/>
            <person name="Sato H."/>
            <person name="Schaeffer S.W."/>
            <person name="Schatz M.C."/>
            <person name="Schlenke T."/>
            <person name="Schwartz R."/>
            <person name="Segarra C."/>
            <person name="Singh R.S."/>
            <person name="Sirot L."/>
            <person name="Sirota M."/>
            <person name="Sisneros N.B."/>
            <person name="Smith C.D."/>
            <person name="Smith T.F."/>
            <person name="Spieth J."/>
            <person name="Stage D.E."/>
            <person name="Stark A."/>
            <person name="Stephan W."/>
            <person name="Strausberg R.L."/>
            <person name="Strempel S."/>
            <person name="Sturgill D."/>
            <person name="Sutton G."/>
            <person name="Sutton G.G."/>
            <person name="Tao W."/>
            <person name="Teichmann S."/>
            <person name="Tobari Y.N."/>
            <person name="Tomimura Y."/>
            <person name="Tsolas J.M."/>
            <person name="Valente V.L."/>
            <person name="Venter E."/>
            <person name="Venter J.C."/>
            <person name="Vicario S."/>
            <person name="Vieira F.G."/>
            <person name="Vilella A.J."/>
            <person name="Villasante A."/>
            <person name="Walenz B."/>
            <person name="Wang J."/>
            <person name="Wasserman M."/>
            <person name="Watts T."/>
            <person name="Wilson D."/>
            <person name="Wilson R.K."/>
            <person name="Wing R.A."/>
            <person name="Wolfner M.F."/>
            <person name="Wong A."/>
            <person name="Wong G.K."/>
            <person name="Wu C.I."/>
            <person name="Wu G."/>
            <person name="Yamamoto D."/>
            <person name="Yang H.P."/>
            <person name="Yang S.P."/>
            <person name="Yorke J.A."/>
            <person name="Yoshida K."/>
            <person name="Zdobnov E."/>
            <person name="Zhang P."/>
            <person name="Zhang Y."/>
            <person name="Zimin A.V."/>
            <person name="Baldwin J."/>
            <person name="Abdouelleil A."/>
            <person name="Abdulkadir J."/>
            <person name="Abebe A."/>
            <person name="Abera B."/>
            <person name="Abreu J."/>
            <person name="Acer S.C."/>
            <person name="Aftuck L."/>
            <person name="Alexander A."/>
            <person name="An P."/>
            <person name="Anderson E."/>
            <person name="Anderson S."/>
            <person name="Arachi H."/>
            <person name="Azer M."/>
            <person name="Bachantsang P."/>
            <person name="Barry A."/>
            <person name="Bayul T."/>
            <person name="Berlin A."/>
            <person name="Bessette D."/>
            <person name="Bloom T."/>
            <person name="Blye J."/>
            <person name="Boguslavskiy L."/>
            <person name="Bonnet C."/>
            <person name="Boukhgalter B."/>
            <person name="Bourzgui I."/>
            <person name="Brown A."/>
            <person name="Cahill P."/>
            <person name="Channer S."/>
            <person name="Cheshatsang Y."/>
            <person name="Chuda L."/>
            <person name="Citroen M."/>
            <person name="Collymore A."/>
            <person name="Cooke P."/>
            <person name="Costello M."/>
            <person name="D'Aco K."/>
            <person name="Daza R."/>
            <person name="De Haan G."/>
            <person name="DeGray S."/>
            <person name="DeMaso C."/>
            <person name="Dhargay N."/>
            <person name="Dooley K."/>
            <person name="Dooley E."/>
            <person name="Doricent M."/>
            <person name="Dorje P."/>
            <person name="Dorjee K."/>
            <person name="Dupes A."/>
            <person name="Elong R."/>
            <person name="Falk J."/>
            <person name="Farina A."/>
            <person name="Faro S."/>
            <person name="Ferguson D."/>
            <person name="Fisher S."/>
            <person name="Foley C.D."/>
            <person name="Franke A."/>
            <person name="Friedrich D."/>
            <person name="Gadbois L."/>
            <person name="Gearin G."/>
            <person name="Gearin C.R."/>
            <person name="Giannoukos G."/>
            <person name="Goode T."/>
            <person name="Graham J."/>
            <person name="Grandbois E."/>
            <person name="Grewal S."/>
            <person name="Gyaltsen K."/>
            <person name="Hafez N."/>
            <person name="Hagos B."/>
            <person name="Hall J."/>
            <person name="Henson C."/>
            <person name="Hollinger A."/>
            <person name="Honan T."/>
            <person name="Huard M.D."/>
            <person name="Hughes L."/>
            <person name="Hurhula B."/>
            <person name="Husby M.E."/>
            <person name="Kamat A."/>
            <person name="Kanga B."/>
            <person name="Kashin S."/>
            <person name="Khazanovich D."/>
            <person name="Kisner P."/>
            <person name="Lance K."/>
            <person name="Lara M."/>
            <person name="Lee W."/>
            <person name="Lennon N."/>
            <person name="Letendre F."/>
            <person name="LeVine R."/>
            <person name="Lipovsky A."/>
            <person name="Liu X."/>
            <person name="Liu J."/>
            <person name="Liu S."/>
            <person name="Lokyitsang T."/>
            <person name="Lokyitsang Y."/>
            <person name="Lubonja R."/>
            <person name="Lui A."/>
            <person name="MacDonald P."/>
            <person name="Magnisalis V."/>
            <person name="Maru K."/>
            <person name="Matthews C."/>
            <person name="McCusker W."/>
            <person name="McDonough S."/>
            <person name="Mehta T."/>
            <person name="Meldrim J."/>
            <person name="Meneus L."/>
            <person name="Mihai O."/>
            <person name="Mihalev A."/>
            <person name="Mihova T."/>
            <person name="Mittelman R."/>
            <person name="Mlenga V."/>
            <person name="Montmayeur A."/>
            <person name="Mulrain L."/>
            <person name="Navidi A."/>
            <person name="Naylor J."/>
            <person name="Negash T."/>
            <person name="Nguyen T."/>
            <person name="Nguyen N."/>
            <person name="Nicol R."/>
            <person name="Norbu C."/>
            <person name="Norbu N."/>
            <person name="Novod N."/>
            <person name="O'Neill B."/>
            <person name="Osman S."/>
            <person name="Markiewicz E."/>
            <person name="Oyono O.L."/>
            <person name="Patti C."/>
            <person name="Phunkhang P."/>
            <person name="Pierre F."/>
            <person name="Priest M."/>
            <person name="Raghuraman S."/>
            <person name="Rege F."/>
            <person name="Reyes R."/>
            <person name="Rise C."/>
            <person name="Rogov P."/>
            <person name="Ross K."/>
            <person name="Ryan E."/>
            <person name="Settipalli S."/>
            <person name="Shea T."/>
            <person name="Sherpa N."/>
            <person name="Shi L."/>
            <person name="Shih D."/>
            <person name="Sparrow T."/>
            <person name="Spaulding J."/>
            <person name="Stalker J."/>
            <person name="Stange-Thomann N."/>
            <person name="Stavropoulos S."/>
            <person name="Stone C."/>
            <person name="Strader C."/>
            <person name="Tesfaye S."/>
            <person name="Thomson T."/>
            <person name="Thoulutsang Y."/>
            <person name="Thoulutsang D."/>
            <person name="Topham K."/>
            <person name="Topping I."/>
            <person name="Tsamla T."/>
            <person name="Vassiliev H."/>
            <person name="Vo A."/>
            <person name="Wangchuk T."/>
            <person name="Wangdi T."/>
            <person name="Weiand M."/>
            <person name="Wilkinson J."/>
            <person name="Wilson A."/>
            <person name="Yadav S."/>
            <person name="Young G."/>
            <person name="Yu Q."/>
            <person name="Zembek L."/>
            <person name="Zhong D."/>
            <person name="Zimmer A."/>
            <person name="Zwirko Z."/>
            <person name="Jaffe D.B."/>
            <person name="Alvarez P."/>
            <person name="Brockman W."/>
            <person name="Butler J."/>
            <person name="Chin C."/>
            <person name="Gnerre S."/>
            <person name="Grabherr M."/>
            <person name="Kleber M."/>
            <person name="Mauceli E."/>
            <person name="MacCallum I."/>
        </authorList>
    </citation>
    <scope>NUCLEOTIDE SEQUENCE [LARGE SCALE GENOMIC DNA]</scope>
    <source>
        <strain evidence="3">Tai18E2 / Tucson 14021-0261.01</strain>
    </source>
</reference>
<feature type="region of interest" description="Disordered" evidence="1">
    <location>
        <begin position="1"/>
        <end position="49"/>
    </location>
</feature>
<reference evidence="2 3" key="2">
    <citation type="journal article" date="2007" name="PLoS Biol.">
        <title>Principles of genome evolution in the Drosophila melanogaster species group.</title>
        <authorList>
            <person name="Ranz J.M."/>
            <person name="Maurin D."/>
            <person name="Chan Y.S."/>
            <person name="von Grotthuss M."/>
            <person name="Hillier L.W."/>
            <person name="Roote J."/>
            <person name="Ashburner M."/>
            <person name="Bergman C.M."/>
        </authorList>
    </citation>
    <scope>NUCLEOTIDE SEQUENCE [LARGE SCALE GENOMIC DNA]</scope>
    <source>
        <strain evidence="3">Tai18E2 / Tucson 14021-0261.01</strain>
    </source>
</reference>
<dbReference type="Proteomes" id="UP000002282">
    <property type="component" value="Unassembled WGS sequence"/>
</dbReference>
<evidence type="ECO:0000313" key="3">
    <source>
        <dbReference type="Proteomes" id="UP000002282"/>
    </source>
</evidence>
<feature type="region of interest" description="Disordered" evidence="1">
    <location>
        <begin position="78"/>
        <end position="126"/>
    </location>
</feature>
<feature type="compositionally biased region" description="Acidic residues" evidence="1">
    <location>
        <begin position="18"/>
        <end position="42"/>
    </location>
</feature>
<protein>
    <submittedName>
        <fullName evidence="2">Uncharacterized protein</fullName>
    </submittedName>
</protein>
<dbReference type="AlphaFoldDB" id="A0A0R1E807"/>
<dbReference type="KEGG" id="dya:Dyak_GE28975"/>
<dbReference type="OrthoDB" id="2333384at2759"/>
<gene>
    <name evidence="2" type="primary">Dyak\GE28975</name>
    <name evidence="2" type="synonym">GE28975</name>
    <name evidence="2" type="ORF">Dyak_GE28975</name>
</gene>
<feature type="compositionally biased region" description="Basic residues" evidence="1">
    <location>
        <begin position="95"/>
        <end position="104"/>
    </location>
</feature>